<dbReference type="InterPro" id="IPR012861">
    <property type="entry name" value="DUF1634"/>
</dbReference>
<dbReference type="Proteomes" id="UP000240880">
    <property type="component" value="Unassembled WGS sequence"/>
</dbReference>
<comment type="caution">
    <text evidence="2">The sequence shown here is derived from an EMBL/GenBank/DDBJ whole genome shotgun (WGS) entry which is preliminary data.</text>
</comment>
<feature type="transmembrane region" description="Helical" evidence="1">
    <location>
        <begin position="107"/>
        <end position="128"/>
    </location>
</feature>
<evidence type="ECO:0000313" key="2">
    <source>
        <dbReference type="EMBL" id="PSN83856.1"/>
    </source>
</evidence>
<feature type="transmembrane region" description="Helical" evidence="1">
    <location>
        <begin position="74"/>
        <end position="100"/>
    </location>
</feature>
<accession>A0A2R6ABW3</accession>
<dbReference type="Pfam" id="PF07843">
    <property type="entry name" value="DUF1634"/>
    <property type="match status" value="1"/>
</dbReference>
<organism evidence="2 3">
    <name type="scientific">Candidatus Marsarchaeota G1 archaeon OSP_D</name>
    <dbReference type="NCBI Taxonomy" id="1978155"/>
    <lineage>
        <taxon>Archaea</taxon>
        <taxon>Candidatus Marsarchaeota</taxon>
        <taxon>Candidatus Marsarchaeota group 1</taxon>
    </lineage>
</organism>
<evidence type="ECO:0000313" key="3">
    <source>
        <dbReference type="Proteomes" id="UP000240880"/>
    </source>
</evidence>
<name>A0A2R6ABW3_9ARCH</name>
<reference evidence="2 3" key="1">
    <citation type="submission" date="2017-04" db="EMBL/GenBank/DDBJ databases">
        <title>Novel microbial lineages endemic to geothermal iron-oxide mats fill important gaps in the evolutionary history of Archaea.</title>
        <authorList>
            <person name="Jay Z.J."/>
            <person name="Beam J.P."/>
            <person name="Dlakic M."/>
            <person name="Rusch D.B."/>
            <person name="Kozubal M.A."/>
            <person name="Inskeep W.P."/>
        </authorList>
    </citation>
    <scope>NUCLEOTIDE SEQUENCE [LARGE SCALE GENOMIC DNA]</scope>
    <source>
        <strain evidence="2">OSP_D</strain>
    </source>
</reference>
<keyword evidence="1" id="KW-1133">Transmembrane helix</keyword>
<dbReference type="AlphaFoldDB" id="A0A2R6ABW3"/>
<sequence length="133" mass="14510">MTEKVDLNPIIAKILRYGVVISSVLIALGTALLLAKDTPSGFPESINQVVSEDYGRPTTNFHELLFQVTNFDPLGIITLGLLILLATPVVRVAASVFLFALEKDWKFVIFTVVVLSILLFSIFVVGPAEAHAR</sequence>
<gene>
    <name evidence="2" type="ORF">B9Q01_03215</name>
</gene>
<protein>
    <recommendedName>
        <fullName evidence="4">DUF1634 domain-containing protein</fullName>
    </recommendedName>
</protein>
<keyword evidence="1" id="KW-0472">Membrane</keyword>
<feature type="transmembrane region" description="Helical" evidence="1">
    <location>
        <begin position="14"/>
        <end position="35"/>
    </location>
</feature>
<evidence type="ECO:0008006" key="4">
    <source>
        <dbReference type="Google" id="ProtNLM"/>
    </source>
</evidence>
<dbReference type="EMBL" id="NEXC01000013">
    <property type="protein sequence ID" value="PSN83856.1"/>
    <property type="molecule type" value="Genomic_DNA"/>
</dbReference>
<proteinExistence type="predicted"/>
<evidence type="ECO:0000256" key="1">
    <source>
        <dbReference type="SAM" id="Phobius"/>
    </source>
</evidence>
<keyword evidence="1" id="KW-0812">Transmembrane</keyword>